<protein>
    <recommendedName>
        <fullName evidence="1">non-specific serine/threonine protein kinase</fullName>
        <ecNumber evidence="1">2.7.11.1</ecNumber>
    </recommendedName>
</protein>
<dbReference type="Gene3D" id="1.10.510.10">
    <property type="entry name" value="Transferase(Phosphotransferase) domain 1"/>
    <property type="match status" value="1"/>
</dbReference>
<keyword evidence="5 11" id="KW-0418">Kinase</keyword>
<keyword evidence="9" id="KW-1133">Transmembrane helix</keyword>
<dbReference type="SUPFAM" id="SSF56112">
    <property type="entry name" value="Protein kinase-like (PK-like)"/>
    <property type="match status" value="1"/>
</dbReference>
<dbReference type="PANTHER" id="PTHR43289:SF6">
    <property type="entry name" value="SERINE_THREONINE-PROTEIN KINASE NEKL-3"/>
    <property type="match status" value="1"/>
</dbReference>
<keyword evidence="9" id="KW-0472">Membrane</keyword>
<dbReference type="Gene3D" id="3.30.200.20">
    <property type="entry name" value="Phosphorylase Kinase, domain 1"/>
    <property type="match status" value="1"/>
</dbReference>
<dbReference type="PANTHER" id="PTHR43289">
    <property type="entry name" value="MITOGEN-ACTIVATED PROTEIN KINASE KINASE KINASE 20-RELATED"/>
    <property type="match status" value="1"/>
</dbReference>
<dbReference type="GO" id="GO:0004674">
    <property type="term" value="F:protein serine/threonine kinase activity"/>
    <property type="evidence" value="ECO:0007669"/>
    <property type="project" value="UniProtKB-KW"/>
</dbReference>
<dbReference type="Pfam" id="PF00069">
    <property type="entry name" value="Pkinase"/>
    <property type="match status" value="1"/>
</dbReference>
<proteinExistence type="predicted"/>
<organism evidence="11 12">
    <name type="scientific">Geodermatophilus sabuli</name>
    <dbReference type="NCBI Taxonomy" id="1564158"/>
    <lineage>
        <taxon>Bacteria</taxon>
        <taxon>Bacillati</taxon>
        <taxon>Actinomycetota</taxon>
        <taxon>Actinomycetes</taxon>
        <taxon>Geodermatophilales</taxon>
        <taxon>Geodermatophilaceae</taxon>
        <taxon>Geodermatophilus</taxon>
    </lineage>
</organism>
<name>A0A285EAA2_9ACTN</name>
<evidence type="ECO:0000256" key="7">
    <source>
        <dbReference type="PROSITE-ProRule" id="PRU10141"/>
    </source>
</evidence>
<feature type="binding site" evidence="7">
    <location>
        <position position="43"/>
    </location>
    <ligand>
        <name>ATP</name>
        <dbReference type="ChEBI" id="CHEBI:30616"/>
    </ligand>
</feature>
<keyword evidence="3" id="KW-0808">Transferase</keyword>
<sequence length="529" mass="54554">MHDWGPAVTAFGPYELQGLLGRGGMGEVHRAYDREQARVVALKLLPAAMATDEGFVERFKRESYAAAQLNDPHVLPIHRYGEIEGRLYIDMRLVEGLDLAELIAREGPLPPVRAVSIVAQAAQALDAAHARRLVHRDVKPSNLLLTSQDFVYLVDFGIAQVGGSDARPLTADGAAVGTFDYMAPERLHGGAEVDGRADVYSLACVLHEALTGRRPFPVEGVPALVHAHLSTPPPRVTALRPDLPAGLDAVVARGMAKSPADRYATCGELAADAVRALQGAPPRVPVAVVPSAAPTVVPGAAAAVQAPPTYVPPAPPGTWPPAATQPPERRGRGTAGWLVAAAALVVAAVLAGVLLGQRGAGGNGAGAGTVATDSDAPPGAISSPDPPSEDTAEDAGQQSTPASRTASDAPSSPAPRTGPARGDLGLPVPISDPACDSSWVVFLGSAVTPGRYEEEISGFLAAHPGASYLLTAGSCSSLRHDLDGALIYAAYTGPFPSQAAACAERARVGGESYVKRLDDTTPPGQLWTC</sequence>
<evidence type="ECO:0000256" key="4">
    <source>
        <dbReference type="ARBA" id="ARBA00022741"/>
    </source>
</evidence>
<feature type="region of interest" description="Disordered" evidence="8">
    <location>
        <begin position="308"/>
        <end position="331"/>
    </location>
</feature>
<evidence type="ECO:0000259" key="10">
    <source>
        <dbReference type="PROSITE" id="PS50011"/>
    </source>
</evidence>
<feature type="region of interest" description="Disordered" evidence="8">
    <location>
        <begin position="361"/>
        <end position="428"/>
    </location>
</feature>
<feature type="transmembrane region" description="Helical" evidence="9">
    <location>
        <begin position="335"/>
        <end position="355"/>
    </location>
</feature>
<evidence type="ECO:0000256" key="2">
    <source>
        <dbReference type="ARBA" id="ARBA00022527"/>
    </source>
</evidence>
<evidence type="ECO:0000256" key="8">
    <source>
        <dbReference type="SAM" id="MobiDB-lite"/>
    </source>
</evidence>
<dbReference type="AlphaFoldDB" id="A0A285EAA2"/>
<dbReference type="InterPro" id="IPR000719">
    <property type="entry name" value="Prot_kinase_dom"/>
</dbReference>
<dbReference type="PROSITE" id="PS50011">
    <property type="entry name" value="PROTEIN_KINASE_DOM"/>
    <property type="match status" value="1"/>
</dbReference>
<dbReference type="PROSITE" id="PS00108">
    <property type="entry name" value="PROTEIN_KINASE_ST"/>
    <property type="match status" value="1"/>
</dbReference>
<dbReference type="InterPro" id="IPR017441">
    <property type="entry name" value="Protein_kinase_ATP_BS"/>
</dbReference>
<evidence type="ECO:0000256" key="9">
    <source>
        <dbReference type="SAM" id="Phobius"/>
    </source>
</evidence>
<evidence type="ECO:0000256" key="6">
    <source>
        <dbReference type="ARBA" id="ARBA00022840"/>
    </source>
</evidence>
<feature type="domain" description="Protein kinase" evidence="10">
    <location>
        <begin position="14"/>
        <end position="274"/>
    </location>
</feature>
<feature type="compositionally biased region" description="Polar residues" evidence="8">
    <location>
        <begin position="396"/>
        <end position="410"/>
    </location>
</feature>
<feature type="compositionally biased region" description="Pro residues" evidence="8">
    <location>
        <begin position="309"/>
        <end position="319"/>
    </location>
</feature>
<evidence type="ECO:0000313" key="12">
    <source>
        <dbReference type="Proteomes" id="UP000219514"/>
    </source>
</evidence>
<keyword evidence="4 7" id="KW-0547">Nucleotide-binding</keyword>
<dbReference type="PROSITE" id="PS00107">
    <property type="entry name" value="PROTEIN_KINASE_ATP"/>
    <property type="match status" value="1"/>
</dbReference>
<dbReference type="EC" id="2.7.11.1" evidence="1"/>
<accession>A0A285EAA2</accession>
<evidence type="ECO:0000256" key="1">
    <source>
        <dbReference type="ARBA" id="ARBA00012513"/>
    </source>
</evidence>
<dbReference type="Proteomes" id="UP000219514">
    <property type="component" value="Unassembled WGS sequence"/>
</dbReference>
<dbReference type="EMBL" id="OBDO01000001">
    <property type="protein sequence ID" value="SNX94981.1"/>
    <property type="molecule type" value="Genomic_DNA"/>
</dbReference>
<evidence type="ECO:0000313" key="11">
    <source>
        <dbReference type="EMBL" id="SNX94981.1"/>
    </source>
</evidence>
<dbReference type="InterPro" id="IPR008271">
    <property type="entry name" value="Ser/Thr_kinase_AS"/>
</dbReference>
<dbReference type="SMART" id="SM00220">
    <property type="entry name" value="S_TKc"/>
    <property type="match status" value="1"/>
</dbReference>
<dbReference type="FunFam" id="1.10.510.10:FF:000021">
    <property type="entry name" value="Serine/threonine protein kinase"/>
    <property type="match status" value="1"/>
</dbReference>
<keyword evidence="12" id="KW-1185">Reference proteome</keyword>
<keyword evidence="2 11" id="KW-0723">Serine/threonine-protein kinase</keyword>
<gene>
    <name evidence="11" type="ORF">SAMN06893097_101782</name>
</gene>
<evidence type="ECO:0000256" key="3">
    <source>
        <dbReference type="ARBA" id="ARBA00022679"/>
    </source>
</evidence>
<dbReference type="CDD" id="cd14014">
    <property type="entry name" value="STKc_PknB_like"/>
    <property type="match status" value="1"/>
</dbReference>
<keyword evidence="9" id="KW-0812">Transmembrane</keyword>
<dbReference type="GO" id="GO:0005524">
    <property type="term" value="F:ATP binding"/>
    <property type="evidence" value="ECO:0007669"/>
    <property type="project" value="UniProtKB-UniRule"/>
</dbReference>
<keyword evidence="6 7" id="KW-0067">ATP-binding</keyword>
<evidence type="ECO:0000256" key="5">
    <source>
        <dbReference type="ARBA" id="ARBA00022777"/>
    </source>
</evidence>
<dbReference type="InterPro" id="IPR011009">
    <property type="entry name" value="Kinase-like_dom_sf"/>
</dbReference>
<reference evidence="11 12" key="1">
    <citation type="submission" date="2017-09" db="EMBL/GenBank/DDBJ databases">
        <authorList>
            <person name="Ehlers B."/>
            <person name="Leendertz F.H."/>
        </authorList>
    </citation>
    <scope>NUCLEOTIDE SEQUENCE [LARGE SCALE GENOMIC DNA]</scope>
    <source>
        <strain evidence="11 12">DSM 46844</strain>
    </source>
</reference>